<comment type="caution">
    <text evidence="1">The sequence shown here is derived from an EMBL/GenBank/DDBJ whole genome shotgun (WGS) entry which is preliminary data.</text>
</comment>
<dbReference type="InterPro" id="IPR042184">
    <property type="entry name" value="YqeY/Aim41_N"/>
</dbReference>
<evidence type="ECO:0000313" key="2">
    <source>
        <dbReference type="Proteomes" id="UP000231414"/>
    </source>
</evidence>
<dbReference type="Proteomes" id="UP000231414">
    <property type="component" value="Unassembled WGS sequence"/>
</dbReference>
<sequence length="145" mass="15746">MFEQLNDDLKSALKAGNSVKVAVLRLILAACKEKRIAKKSDLNDEDILAVLSKQAKQRRESITAYQQVNRPDLAACEEAELAIIQSYLPSQLSPSELDSLVDEAIQSVSAGSIKQMGEVMAYLSSKIKGRADGGAVSQLVKQKLI</sequence>
<accession>A0A2H0X7G5</accession>
<proteinExistence type="predicted"/>
<dbReference type="GO" id="GO:0016740">
    <property type="term" value="F:transferase activity"/>
    <property type="evidence" value="ECO:0007669"/>
    <property type="project" value="UniProtKB-KW"/>
</dbReference>
<dbReference type="Gene3D" id="1.10.1510.10">
    <property type="entry name" value="Uncharacterised protein YqeY/AIM41 PF09424, N-terminal domain"/>
    <property type="match status" value="1"/>
</dbReference>
<dbReference type="PANTHER" id="PTHR28055:SF1">
    <property type="entry name" value="ALTERED INHERITANCE OF MITOCHONDRIA PROTEIN 41, MITOCHONDRIAL"/>
    <property type="match status" value="1"/>
</dbReference>
<dbReference type="InterPro" id="IPR023168">
    <property type="entry name" value="GatB_Yqey_C_2"/>
</dbReference>
<name>A0A2H0X7G5_UNCKA</name>
<protein>
    <submittedName>
        <fullName evidence="1">Glutamyl-tRNA amidotransferase</fullName>
    </submittedName>
</protein>
<organism evidence="1 2">
    <name type="scientific">candidate division WWE3 bacterium CG08_land_8_20_14_0_20_43_13</name>
    <dbReference type="NCBI Taxonomy" id="1975087"/>
    <lineage>
        <taxon>Bacteria</taxon>
        <taxon>Katanobacteria</taxon>
    </lineage>
</organism>
<dbReference type="AlphaFoldDB" id="A0A2H0X7G5"/>
<gene>
    <name evidence="1" type="ORF">COT52_01570</name>
</gene>
<dbReference type="PANTHER" id="PTHR28055">
    <property type="entry name" value="ALTERED INHERITANCE OF MITOCHONDRIA PROTEIN 41, MITOCHONDRIAL"/>
    <property type="match status" value="1"/>
</dbReference>
<dbReference type="EMBL" id="PEYW01000024">
    <property type="protein sequence ID" value="PIS20852.1"/>
    <property type="molecule type" value="Genomic_DNA"/>
</dbReference>
<dbReference type="InterPro" id="IPR003789">
    <property type="entry name" value="Asn/Gln_tRNA_amidoTrase-B-like"/>
</dbReference>
<keyword evidence="1" id="KW-0808">Transferase</keyword>
<dbReference type="Gene3D" id="1.10.10.410">
    <property type="match status" value="1"/>
</dbReference>
<dbReference type="Pfam" id="PF09424">
    <property type="entry name" value="YqeY"/>
    <property type="match status" value="1"/>
</dbReference>
<dbReference type="InterPro" id="IPR019004">
    <property type="entry name" value="YqeY/Aim41"/>
</dbReference>
<reference evidence="2" key="1">
    <citation type="submission" date="2017-09" db="EMBL/GenBank/DDBJ databases">
        <title>Depth-based differentiation of microbial function through sediment-hosted aquifers and enrichment of novel symbionts in the deep terrestrial subsurface.</title>
        <authorList>
            <person name="Probst A.J."/>
            <person name="Ladd B."/>
            <person name="Jarett J.K."/>
            <person name="Geller-Mcgrath D.E."/>
            <person name="Sieber C.M.K."/>
            <person name="Emerson J.B."/>
            <person name="Anantharaman K."/>
            <person name="Thomas B.C."/>
            <person name="Malmstrom R."/>
            <person name="Stieglmeier M."/>
            <person name="Klingl A."/>
            <person name="Woyke T."/>
            <person name="Ryan C.M."/>
            <person name="Banfield J.F."/>
        </authorList>
    </citation>
    <scope>NUCLEOTIDE SEQUENCE [LARGE SCALE GENOMIC DNA]</scope>
</reference>
<dbReference type="SUPFAM" id="SSF89095">
    <property type="entry name" value="GatB/YqeY motif"/>
    <property type="match status" value="1"/>
</dbReference>
<dbReference type="GO" id="GO:0016884">
    <property type="term" value="F:carbon-nitrogen ligase activity, with glutamine as amido-N-donor"/>
    <property type="evidence" value="ECO:0007669"/>
    <property type="project" value="InterPro"/>
</dbReference>
<evidence type="ECO:0000313" key="1">
    <source>
        <dbReference type="EMBL" id="PIS20852.1"/>
    </source>
</evidence>